<evidence type="ECO:0000259" key="5">
    <source>
        <dbReference type="PROSITE" id="PS51937"/>
    </source>
</evidence>
<dbReference type="InterPro" id="IPR001356">
    <property type="entry name" value="HD"/>
</dbReference>
<feature type="domain" description="HNF-p1" evidence="5">
    <location>
        <begin position="35"/>
        <end position="66"/>
    </location>
</feature>
<feature type="region of interest" description="Disordered" evidence="3">
    <location>
        <begin position="84"/>
        <end position="107"/>
    </location>
</feature>
<keyword evidence="1 2" id="KW-0539">Nucleus</keyword>
<feature type="domain" description="Homeobox" evidence="4">
    <location>
        <begin position="350"/>
        <end position="427"/>
    </location>
</feature>
<feature type="compositionally biased region" description="Polar residues" evidence="3">
    <location>
        <begin position="435"/>
        <end position="448"/>
    </location>
</feature>
<dbReference type="InterPro" id="IPR044866">
    <property type="entry name" value="HNF_P1"/>
</dbReference>
<organism evidence="6 8">
    <name type="scientific">Didymodactylos carnosus</name>
    <dbReference type="NCBI Taxonomy" id="1234261"/>
    <lineage>
        <taxon>Eukaryota</taxon>
        <taxon>Metazoa</taxon>
        <taxon>Spiralia</taxon>
        <taxon>Gnathifera</taxon>
        <taxon>Rotifera</taxon>
        <taxon>Eurotatoria</taxon>
        <taxon>Bdelloidea</taxon>
        <taxon>Philodinida</taxon>
        <taxon>Philodinidae</taxon>
        <taxon>Didymodactylos</taxon>
    </lineage>
</organism>
<dbReference type="OrthoDB" id="5856131at2759"/>
<evidence type="ECO:0000256" key="3">
    <source>
        <dbReference type="SAM" id="MobiDB-lite"/>
    </source>
</evidence>
<dbReference type="InterPro" id="IPR009057">
    <property type="entry name" value="Homeodomain-like_sf"/>
</dbReference>
<feature type="region of interest" description="Disordered" evidence="3">
    <location>
        <begin position="124"/>
        <end position="213"/>
    </location>
</feature>
<feature type="compositionally biased region" description="Low complexity" evidence="3">
    <location>
        <begin position="162"/>
        <end position="182"/>
    </location>
</feature>
<dbReference type="CDD" id="cd00086">
    <property type="entry name" value="homeodomain"/>
    <property type="match status" value="1"/>
</dbReference>
<dbReference type="GO" id="GO:0045893">
    <property type="term" value="P:positive regulation of DNA-templated transcription"/>
    <property type="evidence" value="ECO:0007669"/>
    <property type="project" value="InterPro"/>
</dbReference>
<dbReference type="Pfam" id="PF04814">
    <property type="entry name" value="HNF-1_N"/>
    <property type="match status" value="1"/>
</dbReference>
<feature type="region of interest" description="Disordered" evidence="3">
    <location>
        <begin position="422"/>
        <end position="499"/>
    </location>
</feature>
<dbReference type="Gene3D" id="1.10.10.60">
    <property type="entry name" value="Homeodomain-like"/>
    <property type="match status" value="1"/>
</dbReference>
<evidence type="ECO:0000259" key="4">
    <source>
        <dbReference type="PROSITE" id="PS50071"/>
    </source>
</evidence>
<evidence type="ECO:0000313" key="7">
    <source>
        <dbReference type="EMBL" id="CAF3562517.1"/>
    </source>
</evidence>
<proteinExistence type="predicted"/>
<name>A0A813R6S5_9BILA</name>
<keyword evidence="8" id="KW-1185">Reference proteome</keyword>
<dbReference type="Proteomes" id="UP000681722">
    <property type="component" value="Unassembled WGS sequence"/>
</dbReference>
<dbReference type="AlphaFoldDB" id="A0A813R6S5"/>
<reference evidence="6" key="1">
    <citation type="submission" date="2021-02" db="EMBL/GenBank/DDBJ databases">
        <authorList>
            <person name="Nowell W R."/>
        </authorList>
    </citation>
    <scope>NUCLEOTIDE SEQUENCE</scope>
</reference>
<dbReference type="PANTHER" id="PTHR14618">
    <property type="entry name" value="HOMEODOX-CONTAINING PROTEIN 1 HMBOX1"/>
    <property type="match status" value="1"/>
</dbReference>
<comment type="caution">
    <text evidence="6">The sequence shown here is derived from an EMBL/GenBank/DDBJ whole genome shotgun (WGS) entry which is preliminary data.</text>
</comment>
<feature type="compositionally biased region" description="Low complexity" evidence="3">
    <location>
        <begin position="466"/>
        <end position="486"/>
    </location>
</feature>
<dbReference type="GO" id="GO:0003691">
    <property type="term" value="F:double-stranded telomeric DNA binding"/>
    <property type="evidence" value="ECO:0007669"/>
    <property type="project" value="InterPro"/>
</dbReference>
<feature type="compositionally biased region" description="Polar residues" evidence="3">
    <location>
        <begin position="183"/>
        <end position="206"/>
    </location>
</feature>
<feature type="compositionally biased region" description="Polar residues" evidence="3">
    <location>
        <begin position="124"/>
        <end position="161"/>
    </location>
</feature>
<dbReference type="InterPro" id="IPR040363">
    <property type="entry name" value="HMBOX1"/>
</dbReference>
<sequence length="562" mass="62932">MANNFIVLSIDEFLAKYSHLMPTETPSSTTQSRNIALALSVEQWELLRRLRNSHLTKTQIIQAYDELDRLDRELGQVFNQQIEHQPLQSHSHNQSSQKRSPTILNVHKPNDVIIQLPNDENHDIITTNNDYSTTKDVQLSPSSQPLSTNKRSHNSIHNGLLSSSSKTSSTSSSAQQQQQQQQNGNSNRTLTTPSQSQILTTSSTGNPLGLLSQHRGNYNGGVYSRNVTSSNSSTCNGTNGEIINENVNIQSPHIALPDLEDEARELQELLSKGDVAIHNEISVFVYRYDLKQSQIARMADIKQLETLHRFTHDVSHIGTQNVADIVNTVVCEPSAKVIKLDTNSSLMSFEAPKRTRFTFRPEHLDILEKAFIDNPYPDPRRREELARVCNEARSKAEGTEVLNERERVTEQIVTHWFQNKRKMTKRANQDEHLPITNTEGSSLTSVNDCGTLEYDNNSNEDEHDSPNSLSPSNINNNSSGTNTANKSKLDVSLSETNNDECLDPTQLAAYRAIMSRMSFLDPIKTTSSSSYIKQEPYENPNSSATSRDSKSPTSDDQLTSSP</sequence>
<feature type="compositionally biased region" description="Polar residues" evidence="3">
    <location>
        <begin position="84"/>
        <end position="103"/>
    </location>
</feature>
<gene>
    <name evidence="6" type="ORF">GPM918_LOCUS2382</name>
    <name evidence="7" type="ORF">SRO942_LOCUS2382</name>
</gene>
<evidence type="ECO:0000256" key="2">
    <source>
        <dbReference type="RuleBase" id="RU000682"/>
    </source>
</evidence>
<dbReference type="Pfam" id="PF00046">
    <property type="entry name" value="Homeodomain"/>
    <property type="match status" value="1"/>
</dbReference>
<dbReference type="EMBL" id="CAJNOQ010000264">
    <property type="protein sequence ID" value="CAF0779506.1"/>
    <property type="molecule type" value="Genomic_DNA"/>
</dbReference>
<dbReference type="Proteomes" id="UP000663829">
    <property type="component" value="Unassembled WGS sequence"/>
</dbReference>
<evidence type="ECO:0008006" key="9">
    <source>
        <dbReference type="Google" id="ProtNLM"/>
    </source>
</evidence>
<dbReference type="SUPFAM" id="SSF46689">
    <property type="entry name" value="Homeodomain-like"/>
    <property type="match status" value="1"/>
</dbReference>
<dbReference type="SMART" id="SM00389">
    <property type="entry name" value="HOX"/>
    <property type="match status" value="1"/>
</dbReference>
<feature type="compositionally biased region" description="Polar residues" evidence="3">
    <location>
        <begin position="539"/>
        <end position="562"/>
    </location>
</feature>
<keyword evidence="1 2" id="KW-0371">Homeobox</keyword>
<dbReference type="InterPro" id="IPR006899">
    <property type="entry name" value="HNF-1_N"/>
</dbReference>
<feature type="region of interest" description="Disordered" evidence="3">
    <location>
        <begin position="526"/>
        <end position="562"/>
    </location>
</feature>
<feature type="DNA-binding region" description="Homeobox" evidence="1">
    <location>
        <begin position="352"/>
        <end position="428"/>
    </location>
</feature>
<dbReference type="PANTHER" id="PTHR14618:SF0">
    <property type="entry name" value="HOMEOBOX-CONTAINING PROTEIN 1"/>
    <property type="match status" value="1"/>
</dbReference>
<evidence type="ECO:0000256" key="1">
    <source>
        <dbReference type="PROSITE-ProRule" id="PRU00108"/>
    </source>
</evidence>
<dbReference type="PROSITE" id="PS51937">
    <property type="entry name" value="HNF_P1"/>
    <property type="match status" value="1"/>
</dbReference>
<dbReference type="EMBL" id="CAJOBC010000264">
    <property type="protein sequence ID" value="CAF3562517.1"/>
    <property type="molecule type" value="Genomic_DNA"/>
</dbReference>
<accession>A0A813R6S5</accession>
<dbReference type="GO" id="GO:0005634">
    <property type="term" value="C:nucleus"/>
    <property type="evidence" value="ECO:0007669"/>
    <property type="project" value="UniProtKB-SubCell"/>
</dbReference>
<dbReference type="PROSITE" id="PS50071">
    <property type="entry name" value="HOMEOBOX_2"/>
    <property type="match status" value="1"/>
</dbReference>
<evidence type="ECO:0000313" key="6">
    <source>
        <dbReference type="EMBL" id="CAF0779506.1"/>
    </source>
</evidence>
<evidence type="ECO:0000313" key="8">
    <source>
        <dbReference type="Proteomes" id="UP000663829"/>
    </source>
</evidence>
<protein>
    <recommendedName>
        <fullName evidence="9">Homeobox domain-containing protein</fullName>
    </recommendedName>
</protein>
<comment type="subcellular location">
    <subcellularLocation>
        <location evidence="1 2">Nucleus</location>
    </subcellularLocation>
</comment>
<keyword evidence="1 2" id="KW-0238">DNA-binding</keyword>